<evidence type="ECO:0008006" key="3">
    <source>
        <dbReference type="Google" id="ProtNLM"/>
    </source>
</evidence>
<organism evidence="1 2">
    <name type="scientific">Suillus subaureus</name>
    <dbReference type="NCBI Taxonomy" id="48587"/>
    <lineage>
        <taxon>Eukaryota</taxon>
        <taxon>Fungi</taxon>
        <taxon>Dikarya</taxon>
        <taxon>Basidiomycota</taxon>
        <taxon>Agaricomycotina</taxon>
        <taxon>Agaricomycetes</taxon>
        <taxon>Agaricomycetidae</taxon>
        <taxon>Boletales</taxon>
        <taxon>Suillineae</taxon>
        <taxon>Suillaceae</taxon>
        <taxon>Suillus</taxon>
    </lineage>
</organism>
<reference evidence="1" key="1">
    <citation type="journal article" date="2020" name="New Phytol.">
        <title>Comparative genomics reveals dynamic genome evolution in host specialist ectomycorrhizal fungi.</title>
        <authorList>
            <person name="Lofgren L.A."/>
            <person name="Nguyen N.H."/>
            <person name="Vilgalys R."/>
            <person name="Ruytinx J."/>
            <person name="Liao H.L."/>
            <person name="Branco S."/>
            <person name="Kuo A."/>
            <person name="LaButti K."/>
            <person name="Lipzen A."/>
            <person name="Andreopoulos W."/>
            <person name="Pangilinan J."/>
            <person name="Riley R."/>
            <person name="Hundley H."/>
            <person name="Na H."/>
            <person name="Barry K."/>
            <person name="Grigoriev I.V."/>
            <person name="Stajich J.E."/>
            <person name="Kennedy P.G."/>
        </authorList>
    </citation>
    <scope>NUCLEOTIDE SEQUENCE</scope>
    <source>
        <strain evidence="1">MN1</strain>
    </source>
</reference>
<dbReference type="OrthoDB" id="3041043at2759"/>
<keyword evidence="2" id="KW-1185">Reference proteome</keyword>
<dbReference type="RefSeq" id="XP_041189278.1">
    <property type="nucleotide sequence ID" value="XM_041336559.1"/>
</dbReference>
<dbReference type="EMBL" id="JABBWG010000033">
    <property type="protein sequence ID" value="KAG1809564.1"/>
    <property type="molecule type" value="Genomic_DNA"/>
</dbReference>
<accession>A0A9P7E302</accession>
<dbReference type="Proteomes" id="UP000807769">
    <property type="component" value="Unassembled WGS sequence"/>
</dbReference>
<gene>
    <name evidence="1" type="ORF">BJ212DRAFT_1378248</name>
</gene>
<proteinExistence type="predicted"/>
<protein>
    <recommendedName>
        <fullName evidence="3">F-box domain-containing protein</fullName>
    </recommendedName>
</protein>
<evidence type="ECO:0000313" key="1">
    <source>
        <dbReference type="EMBL" id="KAG1809564.1"/>
    </source>
</evidence>
<name>A0A9P7E302_9AGAM</name>
<evidence type="ECO:0000313" key="2">
    <source>
        <dbReference type="Proteomes" id="UP000807769"/>
    </source>
</evidence>
<sequence>MWRSLAVRQRPPRAGHVIRVFSSAPIYDLIFRDLSPRNLVRLSRTCHIIHEAVTHFLQRAYNINRHLSRYFPDPLSFRSLQARTGLIISGSNALQFLDRTFYPESDLDIYSHPGHIYEVLEWIESFGYQFEPHRYQVEDWHNQVSPDWDGTIPRIRVLDPPQEEEEEVRLARYSNIAEVYTFKRFVVIDGEHVELRVQVIQTTYNPIDTIMKYHSTCVMNIITFDAAYSFYPIATFEDRSALKIPGSRHRPDVLAKYIKRGWRAYSVFRPGDLAQPYESPFLPNVARWVGDRHCWTVRLDTSGITPRTTLSLSSEQFSWDPSTQNGWTMLTEPSTLASLSVPNMDTKLIATTIFRYNYLVPSNSLSLAIREWAFSQGKLYHELVTRHDWTWFDAEIPRFRELE</sequence>
<dbReference type="GeneID" id="64630576"/>
<comment type="caution">
    <text evidence="1">The sequence shown here is derived from an EMBL/GenBank/DDBJ whole genome shotgun (WGS) entry which is preliminary data.</text>
</comment>
<dbReference type="AlphaFoldDB" id="A0A9P7E302"/>